<evidence type="ECO:0000313" key="2">
    <source>
        <dbReference type="EMBL" id="CAB1436213.1"/>
    </source>
</evidence>
<comment type="caution">
    <text evidence="2">The sequence shown here is derived from an EMBL/GenBank/DDBJ whole genome shotgun (WGS) entry which is preliminary data.</text>
</comment>
<evidence type="ECO:0000313" key="3">
    <source>
        <dbReference type="Proteomes" id="UP001153269"/>
    </source>
</evidence>
<organism evidence="2 3">
    <name type="scientific">Pleuronectes platessa</name>
    <name type="common">European plaice</name>
    <dbReference type="NCBI Taxonomy" id="8262"/>
    <lineage>
        <taxon>Eukaryota</taxon>
        <taxon>Metazoa</taxon>
        <taxon>Chordata</taxon>
        <taxon>Craniata</taxon>
        <taxon>Vertebrata</taxon>
        <taxon>Euteleostomi</taxon>
        <taxon>Actinopterygii</taxon>
        <taxon>Neopterygii</taxon>
        <taxon>Teleostei</taxon>
        <taxon>Neoteleostei</taxon>
        <taxon>Acanthomorphata</taxon>
        <taxon>Carangaria</taxon>
        <taxon>Pleuronectiformes</taxon>
        <taxon>Pleuronectoidei</taxon>
        <taxon>Pleuronectidae</taxon>
        <taxon>Pleuronectes</taxon>
    </lineage>
</organism>
<keyword evidence="3" id="KW-1185">Reference proteome</keyword>
<dbReference type="AlphaFoldDB" id="A0A9N7UTT6"/>
<accession>A0A9N7UTT6</accession>
<evidence type="ECO:0000256" key="1">
    <source>
        <dbReference type="SAM" id="MobiDB-lite"/>
    </source>
</evidence>
<sequence length="160" mass="17399">MWRKVCDGPTCDCNTMRSAALPAALESVESIDLEEAPLVFKRVLQTLMQNIKNRHSSRQPAVTPCTLHKHGRHDAHAKLKPKPPVRPLLAGCSSVGCHPSRCNYAQGANSVSLTSLGASQRSQKAGPEHGTEQDTETDSGFESHLQCRTRTLTLSLESEA</sequence>
<proteinExistence type="predicted"/>
<protein>
    <submittedName>
        <fullName evidence="2">Uncharacterized protein</fullName>
    </submittedName>
</protein>
<gene>
    <name evidence="2" type="ORF">PLEPLA_LOCUS24248</name>
</gene>
<feature type="region of interest" description="Disordered" evidence="1">
    <location>
        <begin position="115"/>
        <end position="144"/>
    </location>
</feature>
<dbReference type="Proteomes" id="UP001153269">
    <property type="component" value="Unassembled WGS sequence"/>
</dbReference>
<dbReference type="EMBL" id="CADEAL010001867">
    <property type="protein sequence ID" value="CAB1436213.1"/>
    <property type="molecule type" value="Genomic_DNA"/>
</dbReference>
<name>A0A9N7UTT6_PLEPL</name>
<reference evidence="2" key="1">
    <citation type="submission" date="2020-03" db="EMBL/GenBank/DDBJ databases">
        <authorList>
            <person name="Weist P."/>
        </authorList>
    </citation>
    <scope>NUCLEOTIDE SEQUENCE</scope>
</reference>